<proteinExistence type="predicted"/>
<evidence type="ECO:0000313" key="3">
    <source>
        <dbReference type="Proteomes" id="UP000027138"/>
    </source>
</evidence>
<organism evidence="2 3">
    <name type="scientific">Jatropha curcas</name>
    <name type="common">Barbados nut</name>
    <dbReference type="NCBI Taxonomy" id="180498"/>
    <lineage>
        <taxon>Eukaryota</taxon>
        <taxon>Viridiplantae</taxon>
        <taxon>Streptophyta</taxon>
        <taxon>Embryophyta</taxon>
        <taxon>Tracheophyta</taxon>
        <taxon>Spermatophyta</taxon>
        <taxon>Magnoliopsida</taxon>
        <taxon>eudicotyledons</taxon>
        <taxon>Gunneridae</taxon>
        <taxon>Pentapetalae</taxon>
        <taxon>rosids</taxon>
        <taxon>fabids</taxon>
        <taxon>Malpighiales</taxon>
        <taxon>Euphorbiaceae</taxon>
        <taxon>Crotonoideae</taxon>
        <taxon>Jatropheae</taxon>
        <taxon>Jatropha</taxon>
    </lineage>
</organism>
<dbReference type="EMBL" id="KK914491">
    <property type="protein sequence ID" value="KDP35164.1"/>
    <property type="molecule type" value="Genomic_DNA"/>
</dbReference>
<reference evidence="2 3" key="1">
    <citation type="journal article" date="2014" name="PLoS ONE">
        <title>Global Analysis of Gene Expression Profiles in Physic Nut (Jatropha curcas L.) Seedlings Exposed to Salt Stress.</title>
        <authorList>
            <person name="Zhang L."/>
            <person name="Zhang C."/>
            <person name="Wu P."/>
            <person name="Chen Y."/>
            <person name="Li M."/>
            <person name="Jiang H."/>
            <person name="Wu G."/>
        </authorList>
    </citation>
    <scope>NUCLEOTIDE SEQUENCE [LARGE SCALE GENOMIC DNA]</scope>
    <source>
        <strain evidence="3">cv. GZQX0401</strain>
        <tissue evidence="2">Young leaves</tissue>
    </source>
</reference>
<feature type="region of interest" description="Disordered" evidence="1">
    <location>
        <begin position="1"/>
        <end position="69"/>
    </location>
</feature>
<feature type="compositionally biased region" description="Polar residues" evidence="1">
    <location>
        <begin position="47"/>
        <end position="69"/>
    </location>
</feature>
<protein>
    <submittedName>
        <fullName evidence="2">Uncharacterized protein</fullName>
    </submittedName>
</protein>
<sequence length="69" mass="7919">MEKARESKVKEVDEGDEDDEGDEEDKDEKWESEMEVSCNYIPFYPTLDSNGSNRVLDQPDSTLSNDSIQ</sequence>
<name>A0A067KTK7_JATCU</name>
<accession>A0A067KTK7</accession>
<keyword evidence="3" id="KW-1185">Reference proteome</keyword>
<dbReference type="Proteomes" id="UP000027138">
    <property type="component" value="Unassembled WGS sequence"/>
</dbReference>
<evidence type="ECO:0000256" key="1">
    <source>
        <dbReference type="SAM" id="MobiDB-lite"/>
    </source>
</evidence>
<gene>
    <name evidence="2" type="ORF">JCGZ_10698</name>
</gene>
<feature type="compositionally biased region" description="Acidic residues" evidence="1">
    <location>
        <begin position="13"/>
        <end position="26"/>
    </location>
</feature>
<feature type="compositionally biased region" description="Basic and acidic residues" evidence="1">
    <location>
        <begin position="1"/>
        <end position="12"/>
    </location>
</feature>
<dbReference type="AlphaFoldDB" id="A0A067KTK7"/>
<evidence type="ECO:0000313" key="2">
    <source>
        <dbReference type="EMBL" id="KDP35164.1"/>
    </source>
</evidence>